<comment type="caution">
    <text evidence="1">The sequence shown here is derived from an EMBL/GenBank/DDBJ whole genome shotgun (WGS) entry which is preliminary data.</text>
</comment>
<protein>
    <submittedName>
        <fullName evidence="1">Uncharacterized protein</fullName>
    </submittedName>
</protein>
<name>A0A7W7QRX7_9ACTN</name>
<gene>
    <name evidence="1" type="ORF">FHS44_005795</name>
</gene>
<keyword evidence="2" id="KW-1185">Reference proteome</keyword>
<accession>A0A7W7QRX7</accession>
<proteinExistence type="predicted"/>
<dbReference type="RefSeq" id="WP_184720141.1">
    <property type="nucleotide sequence ID" value="NZ_JACHJP010000007.1"/>
</dbReference>
<organism evidence="1 2">
    <name type="scientific">Streptosporangium saharense</name>
    <dbReference type="NCBI Taxonomy" id="1706840"/>
    <lineage>
        <taxon>Bacteria</taxon>
        <taxon>Bacillati</taxon>
        <taxon>Actinomycetota</taxon>
        <taxon>Actinomycetes</taxon>
        <taxon>Streptosporangiales</taxon>
        <taxon>Streptosporangiaceae</taxon>
        <taxon>Streptosporangium</taxon>
    </lineage>
</organism>
<reference evidence="1 2" key="1">
    <citation type="submission" date="2020-08" db="EMBL/GenBank/DDBJ databases">
        <title>Genomic Encyclopedia of Type Strains, Phase III (KMG-III): the genomes of soil and plant-associated and newly described type strains.</title>
        <authorList>
            <person name="Whitman W."/>
        </authorList>
    </citation>
    <scope>NUCLEOTIDE SEQUENCE [LARGE SCALE GENOMIC DNA]</scope>
    <source>
        <strain evidence="1 2">CECT 8840</strain>
    </source>
</reference>
<dbReference type="Proteomes" id="UP000552644">
    <property type="component" value="Unassembled WGS sequence"/>
</dbReference>
<evidence type="ECO:0000313" key="1">
    <source>
        <dbReference type="EMBL" id="MBB4918665.1"/>
    </source>
</evidence>
<dbReference type="EMBL" id="JACHJP010000007">
    <property type="protein sequence ID" value="MBB4918665.1"/>
    <property type="molecule type" value="Genomic_DNA"/>
</dbReference>
<sequence>MSQNIHVTSACIANVQRNLTERVIPEFQQLKTKVDSTDVDFPGFGVLGLPFGSVYNARQEDIKKMVEDAIGALDAWIAALETIKQNWKNAEKANEVTYS</sequence>
<evidence type="ECO:0000313" key="2">
    <source>
        <dbReference type="Proteomes" id="UP000552644"/>
    </source>
</evidence>
<dbReference type="AlphaFoldDB" id="A0A7W7QRX7"/>